<proteinExistence type="predicted"/>
<evidence type="ECO:0000313" key="2">
    <source>
        <dbReference type="Proteomes" id="UP001732700"/>
    </source>
</evidence>
<protein>
    <submittedName>
        <fullName evidence="1">Uncharacterized protein</fullName>
    </submittedName>
</protein>
<name>A0ACD5Y6I0_AVESA</name>
<dbReference type="Proteomes" id="UP001732700">
    <property type="component" value="Chromosome 5C"/>
</dbReference>
<sequence>MFALKLITNSLATWENKCRRKIETTNTCVICGMETETTFHAFCRCPMARDLWNAMAETWKLPVVDDMFNTGSEWLLHQLDRSTETEGLMLLMTLWRIWHVQNEVVHHKPPPPIEASKRFLCSYLNSLPGIKQHSRADSVKGKMIVNYDQAKLSGKDVAQTSVTQVSPRRWSRPPNGTIKLNVDGSFSAIASNVGTGMVLRDHNGAIKLSACRFPESCMTPLEACKEGIGLVLEFFNEPCIVEMDFPGAISMIKTAGTDRSTYTFIVQEIKRLMCSRHNIQLISIHRDENSVSHTLANLGRTNTRTMTWIGSGPVGVLETGQRDIISPT</sequence>
<organism evidence="1 2">
    <name type="scientific">Avena sativa</name>
    <name type="common">Oat</name>
    <dbReference type="NCBI Taxonomy" id="4498"/>
    <lineage>
        <taxon>Eukaryota</taxon>
        <taxon>Viridiplantae</taxon>
        <taxon>Streptophyta</taxon>
        <taxon>Embryophyta</taxon>
        <taxon>Tracheophyta</taxon>
        <taxon>Spermatophyta</taxon>
        <taxon>Magnoliopsida</taxon>
        <taxon>Liliopsida</taxon>
        <taxon>Poales</taxon>
        <taxon>Poaceae</taxon>
        <taxon>BOP clade</taxon>
        <taxon>Pooideae</taxon>
        <taxon>Poodae</taxon>
        <taxon>Poeae</taxon>
        <taxon>Poeae Chloroplast Group 1 (Aveneae type)</taxon>
        <taxon>Aveninae</taxon>
        <taxon>Avena</taxon>
    </lineage>
</organism>
<dbReference type="EnsemblPlants" id="AVESA.00010b.r2.5CG0921730.1">
    <property type="protein sequence ID" value="AVESA.00010b.r2.5CG0921730.1.CDS.1"/>
    <property type="gene ID" value="AVESA.00010b.r2.5CG0921730"/>
</dbReference>
<reference evidence="1" key="1">
    <citation type="submission" date="2021-05" db="EMBL/GenBank/DDBJ databases">
        <authorList>
            <person name="Scholz U."/>
            <person name="Mascher M."/>
            <person name="Fiebig A."/>
        </authorList>
    </citation>
    <scope>NUCLEOTIDE SEQUENCE [LARGE SCALE GENOMIC DNA]</scope>
</reference>
<reference evidence="1" key="2">
    <citation type="submission" date="2025-09" db="UniProtKB">
        <authorList>
            <consortium name="EnsemblPlants"/>
        </authorList>
    </citation>
    <scope>IDENTIFICATION</scope>
</reference>
<keyword evidence="2" id="KW-1185">Reference proteome</keyword>
<evidence type="ECO:0000313" key="1">
    <source>
        <dbReference type="EnsemblPlants" id="AVESA.00010b.r2.5CG0921730.1.CDS.1"/>
    </source>
</evidence>
<accession>A0ACD5Y6I0</accession>